<reference evidence="1 2" key="1">
    <citation type="submission" date="2024-04" db="EMBL/GenBank/DDBJ databases">
        <authorList>
            <person name="Rising A."/>
            <person name="Reimegard J."/>
            <person name="Sonavane S."/>
            <person name="Akerstrom W."/>
            <person name="Nylinder S."/>
            <person name="Hedman E."/>
            <person name="Kallberg Y."/>
        </authorList>
    </citation>
    <scope>NUCLEOTIDE SEQUENCE [LARGE SCALE GENOMIC DNA]</scope>
</reference>
<organism evidence="1 2">
    <name type="scientific">Larinioides sclopetarius</name>
    <dbReference type="NCBI Taxonomy" id="280406"/>
    <lineage>
        <taxon>Eukaryota</taxon>
        <taxon>Metazoa</taxon>
        <taxon>Ecdysozoa</taxon>
        <taxon>Arthropoda</taxon>
        <taxon>Chelicerata</taxon>
        <taxon>Arachnida</taxon>
        <taxon>Araneae</taxon>
        <taxon>Araneomorphae</taxon>
        <taxon>Entelegynae</taxon>
        <taxon>Araneoidea</taxon>
        <taxon>Araneidae</taxon>
        <taxon>Larinioides</taxon>
    </lineage>
</organism>
<dbReference type="Proteomes" id="UP001497382">
    <property type="component" value="Unassembled WGS sequence"/>
</dbReference>
<accession>A0AAV2ALH7</accession>
<sequence>MYLVKLLSIGKDARYHPTPELDDGVEVERSRYRSVPRPAPSVPWNSQVLPKRKRHVGLLCQERNTHYRCDQFFAILMINNTLN</sequence>
<evidence type="ECO:0000313" key="2">
    <source>
        <dbReference type="Proteomes" id="UP001497382"/>
    </source>
</evidence>
<protein>
    <submittedName>
        <fullName evidence="1">Uncharacterized protein</fullName>
    </submittedName>
</protein>
<keyword evidence="2" id="KW-1185">Reference proteome</keyword>
<dbReference type="EMBL" id="CAXIEN010000182">
    <property type="protein sequence ID" value="CAL1284697.1"/>
    <property type="molecule type" value="Genomic_DNA"/>
</dbReference>
<name>A0AAV2ALH7_9ARAC</name>
<proteinExistence type="predicted"/>
<gene>
    <name evidence="1" type="ORF">LARSCL_LOCUS13292</name>
</gene>
<comment type="caution">
    <text evidence="1">The sequence shown here is derived from an EMBL/GenBank/DDBJ whole genome shotgun (WGS) entry which is preliminary data.</text>
</comment>
<evidence type="ECO:0000313" key="1">
    <source>
        <dbReference type="EMBL" id="CAL1284697.1"/>
    </source>
</evidence>
<dbReference type="AlphaFoldDB" id="A0AAV2ALH7"/>